<dbReference type="GO" id="GO:0010344">
    <property type="term" value="P:seed oilbody biogenesis"/>
    <property type="evidence" value="ECO:0007669"/>
    <property type="project" value="TreeGrafter"/>
</dbReference>
<dbReference type="Gramene" id="PUZ68100">
    <property type="protein sequence ID" value="PUZ68100"/>
    <property type="gene ID" value="GQ55_3G488700"/>
</dbReference>
<dbReference type="GO" id="GO:0050826">
    <property type="term" value="P:response to freezing"/>
    <property type="evidence" value="ECO:0007669"/>
    <property type="project" value="TreeGrafter"/>
</dbReference>
<keyword evidence="5" id="KW-0551">Lipid droplet</keyword>
<name>A0A2T7EJV9_9POAL</name>
<dbReference type="PANTHER" id="PTHR33203">
    <property type="entry name" value="OLEOSIN"/>
    <property type="match status" value="1"/>
</dbReference>
<comment type="subcellular location">
    <subcellularLocation>
        <location evidence="3">Lipid droplet</location>
    </subcellularLocation>
    <subcellularLocation>
        <location evidence="2">Membrane</location>
        <topology evidence="2">Multi-pass membrane protein</topology>
    </subcellularLocation>
</comment>
<evidence type="ECO:0000256" key="7">
    <source>
        <dbReference type="ARBA" id="ARBA00022989"/>
    </source>
</evidence>
<dbReference type="EMBL" id="CM009751">
    <property type="protein sequence ID" value="PUZ68100.1"/>
    <property type="molecule type" value="Genomic_DNA"/>
</dbReference>
<dbReference type="InterPro" id="IPR000136">
    <property type="entry name" value="Oleosin"/>
</dbReference>
<keyword evidence="8" id="KW-0007">Acetylation</keyword>
<evidence type="ECO:0000256" key="1">
    <source>
        <dbReference type="ARBA" id="ARBA00002582"/>
    </source>
</evidence>
<gene>
    <name evidence="11" type="ORF">GQ55_3G488700</name>
</gene>
<evidence type="ECO:0008006" key="13">
    <source>
        <dbReference type="Google" id="ProtNLM"/>
    </source>
</evidence>
<evidence type="ECO:0000256" key="3">
    <source>
        <dbReference type="ARBA" id="ARBA00004502"/>
    </source>
</evidence>
<evidence type="ECO:0000256" key="6">
    <source>
        <dbReference type="ARBA" id="ARBA00022692"/>
    </source>
</evidence>
<evidence type="ECO:0000256" key="5">
    <source>
        <dbReference type="ARBA" id="ARBA00022677"/>
    </source>
</evidence>
<evidence type="ECO:0000313" key="11">
    <source>
        <dbReference type="EMBL" id="PUZ68100.1"/>
    </source>
</evidence>
<dbReference type="GO" id="GO:0016020">
    <property type="term" value="C:membrane"/>
    <property type="evidence" value="ECO:0007669"/>
    <property type="project" value="UniProtKB-SubCell"/>
</dbReference>
<evidence type="ECO:0000256" key="2">
    <source>
        <dbReference type="ARBA" id="ARBA00004141"/>
    </source>
</evidence>
<evidence type="ECO:0000256" key="4">
    <source>
        <dbReference type="ARBA" id="ARBA00010858"/>
    </source>
</evidence>
<organism evidence="11 12">
    <name type="scientific">Panicum hallii var. hallii</name>
    <dbReference type="NCBI Taxonomy" id="1504633"/>
    <lineage>
        <taxon>Eukaryota</taxon>
        <taxon>Viridiplantae</taxon>
        <taxon>Streptophyta</taxon>
        <taxon>Embryophyta</taxon>
        <taxon>Tracheophyta</taxon>
        <taxon>Spermatophyta</taxon>
        <taxon>Magnoliopsida</taxon>
        <taxon>Liliopsida</taxon>
        <taxon>Poales</taxon>
        <taxon>Poaceae</taxon>
        <taxon>PACMAD clade</taxon>
        <taxon>Panicoideae</taxon>
        <taxon>Panicodae</taxon>
        <taxon>Paniceae</taxon>
        <taxon>Panicinae</taxon>
        <taxon>Panicum</taxon>
        <taxon>Panicum sect. Panicum</taxon>
    </lineage>
</organism>
<accession>A0A2T7EJV9</accession>
<keyword evidence="7 10" id="KW-1133">Transmembrane helix</keyword>
<reference evidence="11 12" key="1">
    <citation type="submission" date="2018-04" db="EMBL/GenBank/DDBJ databases">
        <title>WGS assembly of Panicum hallii var. hallii HAL2.</title>
        <authorList>
            <person name="Lovell J."/>
            <person name="Jenkins J."/>
            <person name="Lowry D."/>
            <person name="Mamidi S."/>
            <person name="Sreedasyam A."/>
            <person name="Weng X."/>
            <person name="Barry K."/>
            <person name="Bonette J."/>
            <person name="Campitelli B."/>
            <person name="Daum C."/>
            <person name="Gordon S."/>
            <person name="Gould B."/>
            <person name="Lipzen A."/>
            <person name="MacQueen A."/>
            <person name="Palacio-Mejia J."/>
            <person name="Plott C."/>
            <person name="Shakirov E."/>
            <person name="Shu S."/>
            <person name="Yoshinaga Y."/>
            <person name="Zane M."/>
            <person name="Rokhsar D."/>
            <person name="Grimwood J."/>
            <person name="Schmutz J."/>
            <person name="Juenger T."/>
        </authorList>
    </citation>
    <scope>NUCLEOTIDE SEQUENCE [LARGE SCALE GENOMIC DNA]</scope>
    <source>
        <strain evidence="12">cv. HAL2</strain>
    </source>
</reference>
<comment type="similarity">
    <text evidence="4">Belongs to the oleosin family.</text>
</comment>
<dbReference type="PANTHER" id="PTHR33203:SF44">
    <property type="entry name" value="OLEOSIN 20.3 KDA"/>
    <property type="match status" value="1"/>
</dbReference>
<keyword evidence="6 10" id="KW-0812">Transmembrane</keyword>
<dbReference type="Proteomes" id="UP000244336">
    <property type="component" value="Chromosome 3"/>
</dbReference>
<sequence>MADDDRRRVHGQQKAAAVAALLALAALLLVLCGLTLVASIAGLAVAAPLLLLFSPVLAPATLLAWLLATGAAASAALALGALSILSRLLRRMAASLPDDHDYVEEGKRRVGEVAAVAGERTPHAVLAVVSRGQGATDHKKSKNYEHYVAGRMVQNA</sequence>
<evidence type="ECO:0000256" key="9">
    <source>
        <dbReference type="ARBA" id="ARBA00023136"/>
    </source>
</evidence>
<keyword evidence="9 10" id="KW-0472">Membrane</keyword>
<dbReference type="AlphaFoldDB" id="A0A2T7EJV9"/>
<evidence type="ECO:0000313" key="12">
    <source>
        <dbReference type="Proteomes" id="UP000244336"/>
    </source>
</evidence>
<feature type="transmembrane region" description="Helical" evidence="10">
    <location>
        <begin position="62"/>
        <end position="85"/>
    </location>
</feature>
<proteinExistence type="inferred from homology"/>
<dbReference type="GO" id="GO:0019915">
    <property type="term" value="P:lipid storage"/>
    <property type="evidence" value="ECO:0007669"/>
    <property type="project" value="TreeGrafter"/>
</dbReference>
<evidence type="ECO:0000256" key="10">
    <source>
        <dbReference type="SAM" id="Phobius"/>
    </source>
</evidence>
<dbReference type="GO" id="GO:0012511">
    <property type="term" value="C:monolayer-surrounded lipid storage body"/>
    <property type="evidence" value="ECO:0007669"/>
    <property type="project" value="InterPro"/>
</dbReference>
<evidence type="ECO:0000256" key="8">
    <source>
        <dbReference type="ARBA" id="ARBA00022990"/>
    </source>
</evidence>
<comment type="function">
    <text evidence="1">May have a structural role to stabilize the lipid body during desiccation of the seed by preventing coalescence of the oil. Probably interacts with both lipid and phospholipid moieties of lipid bodies. May also provide recognition signals for specific lipase anchorage in lipolysis during seedling growth.</text>
</comment>
<dbReference type="Pfam" id="PF01277">
    <property type="entry name" value="Oleosin"/>
    <property type="match status" value="1"/>
</dbReference>
<keyword evidence="12" id="KW-1185">Reference proteome</keyword>
<protein>
    <recommendedName>
        <fullName evidence="13">Oleosin</fullName>
    </recommendedName>
</protein>
<dbReference type="OrthoDB" id="693612at2759"/>